<dbReference type="OrthoDB" id="9814460at2"/>
<dbReference type="AlphaFoldDB" id="A0A1M7RYE3"/>
<evidence type="ECO:0000313" key="3">
    <source>
        <dbReference type="EMBL" id="SHN51186.1"/>
    </source>
</evidence>
<dbReference type="Proteomes" id="UP000184207">
    <property type="component" value="Unassembled WGS sequence"/>
</dbReference>
<dbReference type="InterPro" id="IPR011055">
    <property type="entry name" value="Dup_hybrid_motif"/>
</dbReference>
<protein>
    <submittedName>
        <fullName evidence="3">Murein DD-endopeptidase MepM and murein hydrolase activator NlpD, contain LysM domain</fullName>
    </submittedName>
</protein>
<keyword evidence="4" id="KW-1185">Reference proteome</keyword>
<dbReference type="Pfam" id="PF01476">
    <property type="entry name" value="LysM"/>
    <property type="match status" value="1"/>
</dbReference>
<accession>A0A1M7RYE3</accession>
<dbReference type="CDD" id="cd00118">
    <property type="entry name" value="LysM"/>
    <property type="match status" value="1"/>
</dbReference>
<dbReference type="Gene3D" id="2.70.70.10">
    <property type="entry name" value="Glucose Permease (Domain IIA)"/>
    <property type="match status" value="1"/>
</dbReference>
<dbReference type="PROSITE" id="PS51782">
    <property type="entry name" value="LYSM"/>
    <property type="match status" value="1"/>
</dbReference>
<dbReference type="SMART" id="SM00257">
    <property type="entry name" value="LysM"/>
    <property type="match status" value="1"/>
</dbReference>
<name>A0A1M7RYE3_FERGO</name>
<feature type="domain" description="LysM" evidence="2">
    <location>
        <begin position="21"/>
        <end position="65"/>
    </location>
</feature>
<dbReference type="GO" id="GO:0004222">
    <property type="term" value="F:metalloendopeptidase activity"/>
    <property type="evidence" value="ECO:0007669"/>
    <property type="project" value="TreeGrafter"/>
</dbReference>
<gene>
    <name evidence="3" type="ORF">SAMN02745226_00325</name>
</gene>
<dbReference type="SUPFAM" id="SSF54106">
    <property type="entry name" value="LysM domain"/>
    <property type="match status" value="1"/>
</dbReference>
<dbReference type="InterPro" id="IPR016047">
    <property type="entry name" value="M23ase_b-sheet_dom"/>
</dbReference>
<dbReference type="InterPro" id="IPR050570">
    <property type="entry name" value="Cell_wall_metabolism_enzyme"/>
</dbReference>
<dbReference type="EMBL" id="FRDJ01000001">
    <property type="protein sequence ID" value="SHN51186.1"/>
    <property type="molecule type" value="Genomic_DNA"/>
</dbReference>
<organism evidence="3 4">
    <name type="scientific">Fervidobacterium gondwanense DSM 13020</name>
    <dbReference type="NCBI Taxonomy" id="1121883"/>
    <lineage>
        <taxon>Bacteria</taxon>
        <taxon>Thermotogati</taxon>
        <taxon>Thermotogota</taxon>
        <taxon>Thermotogae</taxon>
        <taxon>Thermotogales</taxon>
        <taxon>Fervidobacteriaceae</taxon>
        <taxon>Fervidobacterium</taxon>
    </lineage>
</organism>
<dbReference type="FunFam" id="2.70.70.10:FF:000006">
    <property type="entry name" value="M23 family peptidase"/>
    <property type="match status" value="1"/>
</dbReference>
<dbReference type="InterPro" id="IPR036779">
    <property type="entry name" value="LysM_dom_sf"/>
</dbReference>
<dbReference type="Gene3D" id="3.10.350.10">
    <property type="entry name" value="LysM domain"/>
    <property type="match status" value="1"/>
</dbReference>
<dbReference type="Pfam" id="PF01551">
    <property type="entry name" value="Peptidase_M23"/>
    <property type="match status" value="1"/>
</dbReference>
<dbReference type="SUPFAM" id="SSF51261">
    <property type="entry name" value="Duplicated hybrid motif"/>
    <property type="match status" value="1"/>
</dbReference>
<dbReference type="PANTHER" id="PTHR21666">
    <property type="entry name" value="PEPTIDASE-RELATED"/>
    <property type="match status" value="1"/>
</dbReference>
<dbReference type="STRING" id="1121883.SAMN02745226_00325"/>
<keyword evidence="3" id="KW-0378">Hydrolase</keyword>
<keyword evidence="1" id="KW-0732">Signal</keyword>
<dbReference type="InterPro" id="IPR018392">
    <property type="entry name" value="LysM"/>
</dbReference>
<evidence type="ECO:0000256" key="1">
    <source>
        <dbReference type="ARBA" id="ARBA00022729"/>
    </source>
</evidence>
<reference evidence="4" key="1">
    <citation type="submission" date="2016-12" db="EMBL/GenBank/DDBJ databases">
        <authorList>
            <person name="Varghese N."/>
            <person name="Submissions S."/>
        </authorList>
    </citation>
    <scope>NUCLEOTIDE SEQUENCE [LARGE SCALE GENOMIC DNA]</scope>
    <source>
        <strain evidence="4">DSM 13020</strain>
    </source>
</reference>
<dbReference type="PANTHER" id="PTHR21666:SF289">
    <property type="entry name" value="L-ALA--D-GLU ENDOPEPTIDASE"/>
    <property type="match status" value="1"/>
</dbReference>
<dbReference type="CDD" id="cd12797">
    <property type="entry name" value="M23_peptidase"/>
    <property type="match status" value="1"/>
</dbReference>
<sequence length="266" mass="29503">MRRILALVMIAMVGMVFSFYINYQVQSGDTIYSISKGFGIPIPVLLDWNPDVSISNLKIGQKLKIPFVPGIMYKPVKTIALSTLSKLFFVDPEEILAVNPSIGSTISAGKEVFVPVGKVNTSFTQLADFIWPVYGSISSEFGWRIHPIYNKNMFHTGIDIKADTGTPVFASRSGKVKYAGWKSGYGNLIIIDHGNGIETYYAHLSKINVYVGLYVEKGDFIARVGSTGTSTGPNLHFEVRKNDQTNDPVAYLPRTNTYVMRRVLSE</sequence>
<evidence type="ECO:0000259" key="2">
    <source>
        <dbReference type="PROSITE" id="PS51782"/>
    </source>
</evidence>
<evidence type="ECO:0000313" key="4">
    <source>
        <dbReference type="Proteomes" id="UP000184207"/>
    </source>
</evidence>
<dbReference type="RefSeq" id="WP_072757612.1">
    <property type="nucleotide sequence ID" value="NZ_FRDJ01000001.1"/>
</dbReference>
<proteinExistence type="predicted"/>